<evidence type="ECO:0000256" key="1">
    <source>
        <dbReference type="ARBA" id="ARBA00004651"/>
    </source>
</evidence>
<dbReference type="AlphaFoldDB" id="H0UKQ1"/>
<evidence type="ECO:0000259" key="8">
    <source>
        <dbReference type="PROSITE" id="PS50928"/>
    </source>
</evidence>
<evidence type="ECO:0000256" key="5">
    <source>
        <dbReference type="ARBA" id="ARBA00022989"/>
    </source>
</evidence>
<dbReference type="OrthoDB" id="9773683at2"/>
<keyword evidence="3" id="KW-1003">Cell membrane</keyword>
<organism evidence="9 10">
    <name type="scientific">Jonquetella anthropi DSM 22815</name>
    <dbReference type="NCBI Taxonomy" id="885272"/>
    <lineage>
        <taxon>Bacteria</taxon>
        <taxon>Thermotogati</taxon>
        <taxon>Synergistota</taxon>
        <taxon>Synergistia</taxon>
        <taxon>Synergistales</taxon>
        <taxon>Dethiosulfovibrionaceae</taxon>
        <taxon>Jonquetella</taxon>
    </lineage>
</organism>
<dbReference type="RefSeq" id="WP_008521288.1">
    <property type="nucleotide sequence ID" value="NZ_CM001376.1"/>
</dbReference>
<comment type="similarity">
    <text evidence="7">Belongs to the binding-protein-dependent transport system permease family.</text>
</comment>
<dbReference type="PROSITE" id="PS50928">
    <property type="entry name" value="ABC_TM1"/>
    <property type="match status" value="1"/>
</dbReference>
<evidence type="ECO:0000256" key="7">
    <source>
        <dbReference type="RuleBase" id="RU363032"/>
    </source>
</evidence>
<dbReference type="InterPro" id="IPR000515">
    <property type="entry name" value="MetI-like"/>
</dbReference>
<dbReference type="STRING" id="885272.JonanDRAFT_0887"/>
<keyword evidence="2 7" id="KW-0813">Transport</keyword>
<name>H0UKQ1_9BACT</name>
<dbReference type="PANTHER" id="PTHR43163">
    <property type="entry name" value="DIPEPTIDE TRANSPORT SYSTEM PERMEASE PROTEIN DPPB-RELATED"/>
    <property type="match status" value="1"/>
</dbReference>
<dbReference type="eggNOG" id="COG0601">
    <property type="taxonomic scope" value="Bacteria"/>
</dbReference>
<evidence type="ECO:0000313" key="10">
    <source>
        <dbReference type="Proteomes" id="UP000003806"/>
    </source>
</evidence>
<dbReference type="SUPFAM" id="SSF161098">
    <property type="entry name" value="MetI-like"/>
    <property type="match status" value="1"/>
</dbReference>
<feature type="transmembrane region" description="Helical" evidence="7">
    <location>
        <begin position="131"/>
        <end position="155"/>
    </location>
</feature>
<evidence type="ECO:0000256" key="3">
    <source>
        <dbReference type="ARBA" id="ARBA00022475"/>
    </source>
</evidence>
<feature type="domain" description="ABC transmembrane type-1" evidence="8">
    <location>
        <begin position="95"/>
        <end position="306"/>
    </location>
</feature>
<reference evidence="9 10" key="1">
    <citation type="submission" date="2011-11" db="EMBL/GenBank/DDBJ databases">
        <title>The Noncontiguous Finished genome of Jonquetella anthropi DSM 22815.</title>
        <authorList>
            <consortium name="US DOE Joint Genome Institute (JGI-PGF)"/>
            <person name="Lucas S."/>
            <person name="Copeland A."/>
            <person name="Lapidus A."/>
            <person name="Glavina del Rio T."/>
            <person name="Dalin E."/>
            <person name="Tice H."/>
            <person name="Bruce D."/>
            <person name="Goodwin L."/>
            <person name="Pitluck S."/>
            <person name="Peters L."/>
            <person name="Mikhailova N."/>
            <person name="Held B."/>
            <person name="Kyrpides N."/>
            <person name="Mavromatis K."/>
            <person name="Ivanova N."/>
            <person name="Markowitz V."/>
            <person name="Cheng J.-F."/>
            <person name="Hugenholtz P."/>
            <person name="Woyke T."/>
            <person name="Wu D."/>
            <person name="Gronow S."/>
            <person name="Wellnitz S."/>
            <person name="Brambilla E."/>
            <person name="Klenk H.-P."/>
            <person name="Eisen J.A."/>
        </authorList>
    </citation>
    <scope>NUCLEOTIDE SEQUENCE [LARGE SCALE GENOMIC DNA]</scope>
    <source>
        <strain evidence="9 10">DSM 22815</strain>
    </source>
</reference>
<comment type="subcellular location">
    <subcellularLocation>
        <location evidence="1 7">Cell membrane</location>
        <topology evidence="1 7">Multi-pass membrane protein</topology>
    </subcellularLocation>
</comment>
<evidence type="ECO:0000313" key="9">
    <source>
        <dbReference type="EMBL" id="EHM13260.1"/>
    </source>
</evidence>
<protein>
    <submittedName>
        <fullName evidence="9">ABC-type dipeptide/oligopeptide/nickel transport system, permease component</fullName>
    </submittedName>
</protein>
<gene>
    <name evidence="9" type="ORF">JonanDRAFT_0887</name>
</gene>
<sequence length="319" mass="34605">MNKWFWRRLRTSVLLLLGVTVLNFSIVALAPGSPIDYLTGPRATQEFLEGRRQALGLDKPVAERYVVWVGRLLRGDMGRSFQGGAPVSGLIGRAMKASLLLMGVGLAVGAALALPLGIWSARRPGGAVDRVTNWLVMVGLGWPNFLLALILLWAFTLKLGWLPSGGTHDLSGAGGLADRLRHLALPATVIAFGVLARLLRYVRSLTAQAIGSPYMASARARGLSERRRLWRHCLPNVTVPLLTLLGLEIPSLVGGAAITEKIFQWPGMGTLLMNAIGRRDYPVILGVNLVVACCVVLTNWAVDVLTHWVDRDGSEEEPR</sequence>
<dbReference type="GO" id="GO:0005886">
    <property type="term" value="C:plasma membrane"/>
    <property type="evidence" value="ECO:0007669"/>
    <property type="project" value="UniProtKB-SubCell"/>
</dbReference>
<evidence type="ECO:0000256" key="4">
    <source>
        <dbReference type="ARBA" id="ARBA00022692"/>
    </source>
</evidence>
<dbReference type="CDD" id="cd06261">
    <property type="entry name" value="TM_PBP2"/>
    <property type="match status" value="1"/>
</dbReference>
<dbReference type="Pfam" id="PF19300">
    <property type="entry name" value="BPD_transp_1_N"/>
    <property type="match status" value="1"/>
</dbReference>
<evidence type="ECO:0000256" key="6">
    <source>
        <dbReference type="ARBA" id="ARBA00023136"/>
    </source>
</evidence>
<evidence type="ECO:0000256" key="2">
    <source>
        <dbReference type="ARBA" id="ARBA00022448"/>
    </source>
</evidence>
<proteinExistence type="inferred from homology"/>
<dbReference type="Gene3D" id="1.10.3720.10">
    <property type="entry name" value="MetI-like"/>
    <property type="match status" value="1"/>
</dbReference>
<dbReference type="GO" id="GO:0055085">
    <property type="term" value="P:transmembrane transport"/>
    <property type="evidence" value="ECO:0007669"/>
    <property type="project" value="InterPro"/>
</dbReference>
<keyword evidence="10" id="KW-1185">Reference proteome</keyword>
<accession>H0UKQ1</accession>
<dbReference type="Pfam" id="PF00528">
    <property type="entry name" value="BPD_transp_1"/>
    <property type="match status" value="1"/>
</dbReference>
<dbReference type="HOGENOM" id="CLU_036879_1_2_0"/>
<dbReference type="Proteomes" id="UP000003806">
    <property type="component" value="Chromosome"/>
</dbReference>
<feature type="transmembrane region" description="Helical" evidence="7">
    <location>
        <begin position="180"/>
        <end position="199"/>
    </location>
</feature>
<dbReference type="EMBL" id="CM001376">
    <property type="protein sequence ID" value="EHM13260.1"/>
    <property type="molecule type" value="Genomic_DNA"/>
</dbReference>
<dbReference type="InterPro" id="IPR035906">
    <property type="entry name" value="MetI-like_sf"/>
</dbReference>
<dbReference type="PANTHER" id="PTHR43163:SF6">
    <property type="entry name" value="DIPEPTIDE TRANSPORT SYSTEM PERMEASE PROTEIN DPPB-RELATED"/>
    <property type="match status" value="1"/>
</dbReference>
<feature type="transmembrane region" description="Helical" evidence="7">
    <location>
        <begin position="281"/>
        <end position="302"/>
    </location>
</feature>
<feature type="transmembrane region" description="Helical" evidence="7">
    <location>
        <begin position="99"/>
        <end position="119"/>
    </location>
</feature>
<keyword evidence="4 7" id="KW-0812">Transmembrane</keyword>
<keyword evidence="6 7" id="KW-0472">Membrane</keyword>
<dbReference type="InterPro" id="IPR045621">
    <property type="entry name" value="BPD_transp_1_N"/>
</dbReference>
<keyword evidence="5 7" id="KW-1133">Transmembrane helix</keyword>